<dbReference type="STRING" id="1257118.L8GWE5"/>
<dbReference type="OrthoDB" id="18090at2759"/>
<dbReference type="InterPro" id="IPR009091">
    <property type="entry name" value="RCC1/BLIP-II"/>
</dbReference>
<dbReference type="InterPro" id="IPR000408">
    <property type="entry name" value="Reg_chr_condens"/>
</dbReference>
<sequence length="172" mass="18653">MNDRDGVQAKSVFSGWNYSIVLTEMGQLFSFGWGMYGQLGQGDLTNEFLPRPIDFASETGDVDAGDYDDDDEDIVDCACGLWHAVAITESGKVYTWGYGKDGQMGHGTNKGSTVPQLVTALKDVRATQGELYAWGFNAFGQVKSLEPSGEGEPVEGVNVLWPTKGVLFTYEG</sequence>
<dbReference type="RefSeq" id="XP_004338926.1">
    <property type="nucleotide sequence ID" value="XM_004338878.1"/>
</dbReference>
<proteinExistence type="predicted"/>
<dbReference type="PROSITE" id="PS50012">
    <property type="entry name" value="RCC1_3"/>
    <property type="match status" value="2"/>
</dbReference>
<dbReference type="PANTHER" id="PTHR22870">
    <property type="entry name" value="REGULATOR OF CHROMOSOME CONDENSATION"/>
    <property type="match status" value="1"/>
</dbReference>
<organism evidence="3 4">
    <name type="scientific">Acanthamoeba castellanii (strain ATCC 30010 / Neff)</name>
    <dbReference type="NCBI Taxonomy" id="1257118"/>
    <lineage>
        <taxon>Eukaryota</taxon>
        <taxon>Amoebozoa</taxon>
        <taxon>Discosea</taxon>
        <taxon>Longamoebia</taxon>
        <taxon>Centramoebida</taxon>
        <taxon>Acanthamoebidae</taxon>
        <taxon>Acanthamoeba</taxon>
    </lineage>
</organism>
<evidence type="ECO:0000313" key="3">
    <source>
        <dbReference type="EMBL" id="ELR16913.1"/>
    </source>
</evidence>
<dbReference type="EMBL" id="KB007981">
    <property type="protein sequence ID" value="ELR16913.1"/>
    <property type="molecule type" value="Genomic_DNA"/>
</dbReference>
<feature type="repeat" description="RCC1" evidence="2">
    <location>
        <begin position="26"/>
        <end position="90"/>
    </location>
</feature>
<dbReference type="SUPFAM" id="SSF50985">
    <property type="entry name" value="RCC1/BLIP-II"/>
    <property type="match status" value="1"/>
</dbReference>
<name>L8GWE5_ACACF</name>
<gene>
    <name evidence="3" type="ORF">ACA1_043240</name>
</gene>
<evidence type="ECO:0000256" key="1">
    <source>
        <dbReference type="ARBA" id="ARBA00022737"/>
    </source>
</evidence>
<keyword evidence="4" id="KW-1185">Reference proteome</keyword>
<keyword evidence="1" id="KW-0677">Repeat</keyword>
<evidence type="ECO:0000256" key="2">
    <source>
        <dbReference type="PROSITE-ProRule" id="PRU00235"/>
    </source>
</evidence>
<dbReference type="Pfam" id="PF00415">
    <property type="entry name" value="RCC1"/>
    <property type="match status" value="2"/>
</dbReference>
<dbReference type="Gene3D" id="2.130.10.30">
    <property type="entry name" value="Regulator of chromosome condensation 1/beta-lactamase-inhibitor protein II"/>
    <property type="match status" value="1"/>
</dbReference>
<dbReference type="Proteomes" id="UP000011083">
    <property type="component" value="Unassembled WGS sequence"/>
</dbReference>
<feature type="repeat" description="RCC1" evidence="2">
    <location>
        <begin position="91"/>
        <end position="139"/>
    </location>
</feature>
<dbReference type="InterPro" id="IPR051210">
    <property type="entry name" value="Ub_ligase/GEF_domain"/>
</dbReference>
<evidence type="ECO:0000313" key="4">
    <source>
        <dbReference type="Proteomes" id="UP000011083"/>
    </source>
</evidence>
<dbReference type="OMA" id="AVIQISC"/>
<reference evidence="3 4" key="1">
    <citation type="journal article" date="2013" name="Genome Biol.">
        <title>Genome of Acanthamoeba castellanii highlights extensive lateral gene transfer and early evolution of tyrosine kinase signaling.</title>
        <authorList>
            <person name="Clarke M."/>
            <person name="Lohan A.J."/>
            <person name="Liu B."/>
            <person name="Lagkouvardos I."/>
            <person name="Roy S."/>
            <person name="Zafar N."/>
            <person name="Bertelli C."/>
            <person name="Schilde C."/>
            <person name="Kianianmomeni A."/>
            <person name="Burglin T.R."/>
            <person name="Frech C."/>
            <person name="Turcotte B."/>
            <person name="Kopec K.O."/>
            <person name="Synnott J.M."/>
            <person name="Choo C."/>
            <person name="Paponov I."/>
            <person name="Finkler A."/>
            <person name="Soon Heng Tan C."/>
            <person name="Hutchins A.P."/>
            <person name="Weinmeier T."/>
            <person name="Rattei T."/>
            <person name="Chu J.S."/>
            <person name="Gimenez G."/>
            <person name="Irimia M."/>
            <person name="Rigden D.J."/>
            <person name="Fitzpatrick D.A."/>
            <person name="Lorenzo-Morales J."/>
            <person name="Bateman A."/>
            <person name="Chiu C.H."/>
            <person name="Tang P."/>
            <person name="Hegemann P."/>
            <person name="Fromm H."/>
            <person name="Raoult D."/>
            <person name="Greub G."/>
            <person name="Miranda-Saavedra D."/>
            <person name="Chen N."/>
            <person name="Nash P."/>
            <person name="Ginger M.L."/>
            <person name="Horn M."/>
            <person name="Schaap P."/>
            <person name="Caler L."/>
            <person name="Loftus B."/>
        </authorList>
    </citation>
    <scope>NUCLEOTIDE SEQUENCE [LARGE SCALE GENOMIC DNA]</scope>
    <source>
        <strain evidence="3 4">Neff</strain>
    </source>
</reference>
<dbReference type="PANTHER" id="PTHR22870:SF360">
    <property type="entry name" value="ULTRAVIOLET-B RECEPTOR UVR8"/>
    <property type="match status" value="1"/>
</dbReference>
<dbReference type="VEuPathDB" id="AmoebaDB:ACA1_043240"/>
<accession>L8GWE5</accession>
<dbReference type="KEGG" id="acan:ACA1_043240"/>
<dbReference type="GeneID" id="14917649"/>
<dbReference type="AlphaFoldDB" id="L8GWE5"/>
<protein>
    <submittedName>
        <fullName evidence="3">Ran GTPase binding, putative</fullName>
    </submittedName>
</protein>
<dbReference type="PRINTS" id="PR00633">
    <property type="entry name" value="RCCNDNSATION"/>
</dbReference>